<accession>A0AA40SWQ2</accession>
<sequence length="89" mass="9789">MYISRRGAKLRNALVSVFNGSVTLVILLIAPLGLMAVIINTLLVTFATYVVSSVADRVITALKPGQNAELTGSSMQKNRQKSALQRWWR</sequence>
<feature type="compositionally biased region" description="Polar residues" evidence="1">
    <location>
        <begin position="69"/>
        <end position="83"/>
    </location>
</feature>
<protein>
    <submittedName>
        <fullName evidence="3">Uncharacterized protein</fullName>
    </submittedName>
</protein>
<dbReference type="EMBL" id="VJXY01000010">
    <property type="protein sequence ID" value="MBD6616408.1"/>
    <property type="molecule type" value="Genomic_DNA"/>
</dbReference>
<keyword evidence="2" id="KW-0812">Transmembrane</keyword>
<comment type="caution">
    <text evidence="3">The sequence shown here is derived from an EMBL/GenBank/DDBJ whole genome shotgun (WGS) entry which is preliminary data.</text>
</comment>
<feature type="region of interest" description="Disordered" evidence="1">
    <location>
        <begin position="69"/>
        <end position="89"/>
    </location>
</feature>
<keyword evidence="4" id="KW-1185">Reference proteome</keyword>
<name>A0AA40SWQ2_9NOST</name>
<proteinExistence type="predicted"/>
<evidence type="ECO:0000313" key="3">
    <source>
        <dbReference type="EMBL" id="MBD6616408.1"/>
    </source>
</evidence>
<dbReference type="Proteomes" id="UP001165986">
    <property type="component" value="Unassembled WGS sequence"/>
</dbReference>
<keyword evidence="2" id="KW-1133">Transmembrane helix</keyword>
<organism evidence="3 4">
    <name type="scientific">Komarekiella delphini-convector SJRDD-AB1</name>
    <dbReference type="NCBI Taxonomy" id="2593771"/>
    <lineage>
        <taxon>Bacteria</taxon>
        <taxon>Bacillati</taxon>
        <taxon>Cyanobacteriota</taxon>
        <taxon>Cyanophyceae</taxon>
        <taxon>Nostocales</taxon>
        <taxon>Nostocaceae</taxon>
        <taxon>Komarekiella</taxon>
        <taxon>Komarekiella delphini-convector</taxon>
    </lineage>
</organism>
<dbReference type="AlphaFoldDB" id="A0AA40SWQ2"/>
<keyword evidence="2" id="KW-0472">Membrane</keyword>
<evidence type="ECO:0000256" key="2">
    <source>
        <dbReference type="SAM" id="Phobius"/>
    </source>
</evidence>
<dbReference type="RefSeq" id="WP_191757650.1">
    <property type="nucleotide sequence ID" value="NZ_VJXY01000010.1"/>
</dbReference>
<gene>
    <name evidence="3" type="ORF">FNW02_11320</name>
</gene>
<feature type="transmembrane region" description="Helical" evidence="2">
    <location>
        <begin position="12"/>
        <end position="30"/>
    </location>
</feature>
<feature type="transmembrane region" description="Helical" evidence="2">
    <location>
        <begin position="36"/>
        <end position="55"/>
    </location>
</feature>
<reference evidence="3" key="1">
    <citation type="submission" date="2019-07" db="EMBL/GenBank/DDBJ databases">
        <title>Toxilogical consequences of a new and cryptic species of cyanobacteria (Komarekiella delphini-convector) recovered from the epidermis of a bottlenose dolphin and 1500 ft. in the air.</title>
        <authorList>
            <person name="Brown A.O."/>
            <person name="Dvorak P."/>
            <person name="Villanueva C.D."/>
            <person name="Foss A.J."/>
            <person name="Garvey A.D."/>
            <person name="Gibson Q.A."/>
            <person name="Johansen J.R."/>
            <person name="Casamatta D.A."/>
        </authorList>
    </citation>
    <scope>NUCLEOTIDE SEQUENCE</scope>
    <source>
        <strain evidence="3">SJRDD-AB1</strain>
    </source>
</reference>
<dbReference type="NCBIfam" id="NF040558">
    <property type="entry name" value="CAS_Csx18"/>
    <property type="match status" value="1"/>
</dbReference>
<evidence type="ECO:0000313" key="4">
    <source>
        <dbReference type="Proteomes" id="UP001165986"/>
    </source>
</evidence>
<evidence type="ECO:0000256" key="1">
    <source>
        <dbReference type="SAM" id="MobiDB-lite"/>
    </source>
</evidence>